<dbReference type="PROSITE" id="PS50887">
    <property type="entry name" value="GGDEF"/>
    <property type="match status" value="1"/>
</dbReference>
<dbReference type="GO" id="GO:1902201">
    <property type="term" value="P:negative regulation of bacterial-type flagellum-dependent cell motility"/>
    <property type="evidence" value="ECO:0007669"/>
    <property type="project" value="TreeGrafter"/>
</dbReference>
<dbReference type="Proteomes" id="UP000622890">
    <property type="component" value="Unassembled WGS sequence"/>
</dbReference>
<dbReference type="EMBL" id="JAEPBG010000016">
    <property type="protein sequence ID" value="MBK4737999.1"/>
    <property type="molecule type" value="Genomic_DNA"/>
</dbReference>
<accession>A0A934T2J7</accession>
<evidence type="ECO:0000256" key="3">
    <source>
        <dbReference type="SAM" id="Coils"/>
    </source>
</evidence>
<sequence>MSHTAQHSSRSPLPRGLPDALLHDMRSLQEEALRSRDEMVSARQQALAAQARIRELEQQLETMRELVRADQLTGSLNRRGMEEAFARESARAARRGAPLCLALLDLDDFKRLNDNYGHAAGDAALAHLVRVARGTLRPMDVICRFGGEEFAILLPDTPLEHGLRAIDRLRQELARCALAHGADMLTLRFSGGVAQCGAGEALVAALERADAALYRAKRAGKDQVAIAA</sequence>
<dbReference type="Pfam" id="PF00990">
    <property type="entry name" value="GGDEF"/>
    <property type="match status" value="1"/>
</dbReference>
<gene>
    <name evidence="5" type="ORF">JJB74_25535</name>
</gene>
<dbReference type="SUPFAM" id="SSF55073">
    <property type="entry name" value="Nucleotide cyclase"/>
    <property type="match status" value="1"/>
</dbReference>
<evidence type="ECO:0000259" key="4">
    <source>
        <dbReference type="PROSITE" id="PS50887"/>
    </source>
</evidence>
<dbReference type="GO" id="GO:0052621">
    <property type="term" value="F:diguanylate cyclase activity"/>
    <property type="evidence" value="ECO:0007669"/>
    <property type="project" value="UniProtKB-EC"/>
</dbReference>
<organism evidence="5 6">
    <name type="scientific">Noviherbaspirillum pedocola</name>
    <dbReference type="NCBI Taxonomy" id="2801341"/>
    <lineage>
        <taxon>Bacteria</taxon>
        <taxon>Pseudomonadati</taxon>
        <taxon>Pseudomonadota</taxon>
        <taxon>Betaproteobacteria</taxon>
        <taxon>Burkholderiales</taxon>
        <taxon>Oxalobacteraceae</taxon>
        <taxon>Noviherbaspirillum</taxon>
    </lineage>
</organism>
<reference evidence="5" key="1">
    <citation type="submission" date="2021-01" db="EMBL/GenBank/DDBJ databases">
        <title>Genome sequence of strain Noviherbaspirillum sp. DKR-6.</title>
        <authorList>
            <person name="Chaudhary D.K."/>
        </authorList>
    </citation>
    <scope>NUCLEOTIDE SEQUENCE</scope>
    <source>
        <strain evidence="5">DKR-6</strain>
    </source>
</reference>
<dbReference type="InterPro" id="IPR043128">
    <property type="entry name" value="Rev_trsase/Diguanyl_cyclase"/>
</dbReference>
<comment type="caution">
    <text evidence="5">The sequence shown here is derived from an EMBL/GenBank/DDBJ whole genome shotgun (WGS) entry which is preliminary data.</text>
</comment>
<proteinExistence type="predicted"/>
<dbReference type="PANTHER" id="PTHR45138">
    <property type="entry name" value="REGULATORY COMPONENTS OF SENSORY TRANSDUCTION SYSTEM"/>
    <property type="match status" value="1"/>
</dbReference>
<dbReference type="PANTHER" id="PTHR45138:SF9">
    <property type="entry name" value="DIGUANYLATE CYCLASE DGCM-RELATED"/>
    <property type="match status" value="1"/>
</dbReference>
<keyword evidence="3" id="KW-0175">Coiled coil</keyword>
<feature type="domain" description="GGDEF" evidence="4">
    <location>
        <begin position="97"/>
        <end position="228"/>
    </location>
</feature>
<feature type="coiled-coil region" evidence="3">
    <location>
        <begin position="25"/>
        <end position="73"/>
    </location>
</feature>
<evidence type="ECO:0000313" key="6">
    <source>
        <dbReference type="Proteomes" id="UP000622890"/>
    </source>
</evidence>
<dbReference type="NCBIfam" id="TIGR00254">
    <property type="entry name" value="GGDEF"/>
    <property type="match status" value="1"/>
</dbReference>
<dbReference type="CDD" id="cd01949">
    <property type="entry name" value="GGDEF"/>
    <property type="match status" value="1"/>
</dbReference>
<dbReference type="Gene3D" id="3.30.70.270">
    <property type="match status" value="1"/>
</dbReference>
<dbReference type="FunFam" id="3.30.70.270:FF:000001">
    <property type="entry name" value="Diguanylate cyclase domain protein"/>
    <property type="match status" value="1"/>
</dbReference>
<dbReference type="EC" id="2.7.7.65" evidence="1"/>
<dbReference type="AlphaFoldDB" id="A0A934T2J7"/>
<dbReference type="SMART" id="SM00267">
    <property type="entry name" value="GGDEF"/>
    <property type="match status" value="1"/>
</dbReference>
<evidence type="ECO:0000313" key="5">
    <source>
        <dbReference type="EMBL" id="MBK4737999.1"/>
    </source>
</evidence>
<dbReference type="InterPro" id="IPR000160">
    <property type="entry name" value="GGDEF_dom"/>
</dbReference>
<name>A0A934T2J7_9BURK</name>
<dbReference type="RefSeq" id="WP_200596848.1">
    <property type="nucleotide sequence ID" value="NZ_JAEPBG010000016.1"/>
</dbReference>
<keyword evidence="6" id="KW-1185">Reference proteome</keyword>
<dbReference type="GO" id="GO:0005886">
    <property type="term" value="C:plasma membrane"/>
    <property type="evidence" value="ECO:0007669"/>
    <property type="project" value="TreeGrafter"/>
</dbReference>
<evidence type="ECO:0000256" key="1">
    <source>
        <dbReference type="ARBA" id="ARBA00012528"/>
    </source>
</evidence>
<dbReference type="InterPro" id="IPR050469">
    <property type="entry name" value="Diguanylate_Cyclase"/>
</dbReference>
<dbReference type="GO" id="GO:0043709">
    <property type="term" value="P:cell adhesion involved in single-species biofilm formation"/>
    <property type="evidence" value="ECO:0007669"/>
    <property type="project" value="TreeGrafter"/>
</dbReference>
<comment type="catalytic activity">
    <reaction evidence="2">
        <text>2 GTP = 3',3'-c-di-GMP + 2 diphosphate</text>
        <dbReference type="Rhea" id="RHEA:24898"/>
        <dbReference type="ChEBI" id="CHEBI:33019"/>
        <dbReference type="ChEBI" id="CHEBI:37565"/>
        <dbReference type="ChEBI" id="CHEBI:58805"/>
        <dbReference type="EC" id="2.7.7.65"/>
    </reaction>
</comment>
<dbReference type="InterPro" id="IPR029787">
    <property type="entry name" value="Nucleotide_cyclase"/>
</dbReference>
<protein>
    <recommendedName>
        <fullName evidence="1">diguanylate cyclase</fullName>
        <ecNumber evidence="1">2.7.7.65</ecNumber>
    </recommendedName>
</protein>
<evidence type="ECO:0000256" key="2">
    <source>
        <dbReference type="ARBA" id="ARBA00034247"/>
    </source>
</evidence>